<gene>
    <name evidence="2" type="ORF">ECRASSUSDP1_LOCUS26096</name>
</gene>
<feature type="compositionally biased region" description="Polar residues" evidence="1">
    <location>
        <begin position="802"/>
        <end position="811"/>
    </location>
</feature>
<dbReference type="EMBL" id="CAMPGE010026902">
    <property type="protein sequence ID" value="CAI2384563.1"/>
    <property type="molecule type" value="Genomic_DNA"/>
</dbReference>
<evidence type="ECO:0000313" key="3">
    <source>
        <dbReference type="Proteomes" id="UP001295684"/>
    </source>
</evidence>
<sequence>MIKHSDSLDSWIKGVAIATSNDPLEYPNFEFSSKEFDNVPTVIPRFLFHINHQLKSVCEYIKDRDSEERTAALRANVEQRFAETDKTFSQFISQDISKIQEKIEKNCSSIDQLVTKAEQLNQEIQSLGALDFKKMLSGIGTMAISNKKSPRKLMAPSGTKAKPSTQRKDRRRKSTVKHIEHADLSTLLPKSETYVHNGGFKSQKNLGTIEDDESNEDSSKGIRNNERNPSNRSGSLPSFSNVTNLNVEYHKRGEDNIPYSDTTSDDEDGDEPKILSMNMLRKVIKVNINRHIICNDMQKSKNNDQAFLKMFDKIRASISDLEARHEDKFNNVSTESQALEEKILETNQKLRTSKGELRRLINHNIDKISILNTRSIEVEKFNNTTKKKIDEIFEKIKDTRSEAQERAEAVERRVLSKFDKFKDITEQKFNITNNEITKMKNFVLEMVEMMRQETAEKIDTEVAKFTEAFTKIKDELIQKTESILLKNKKSISNIKNRSADYFSKYDTALQYIQRRFDNMNTTFEDYQNNFMQPTKMREGRMHAIQAKLKEQEESRETEFKYFKMILQKLLISFENSILISGNDNEQKSKSVVYSSLFDENSKFYQKHSTPCPDGGNEDSTPSQNTRDKINRTVMSQNSEFLPSLSKRVTTQNFKFAKQRGDLDTLESNTPIQSKLKRLSSTNKQLNVPQTTSPGDKNLHKRILFLKEILEINPHLKENKSMLRDHFNEPIFTPDNEENQSQKNSPRRNNNKTVIVSDSLNLNLESSDVPKTKFMASMLKNNDIKHRRKTKALIRKEFEFDNEASTPSNKEGGSTRRDSTKMQASGDNLSPASPIPTLKMKVQMEKQGSSPFKVDKQTE</sequence>
<keyword evidence="3" id="KW-1185">Reference proteome</keyword>
<dbReference type="Proteomes" id="UP001295684">
    <property type="component" value="Unassembled WGS sequence"/>
</dbReference>
<accession>A0AAD2D9M4</accession>
<evidence type="ECO:0000256" key="1">
    <source>
        <dbReference type="SAM" id="MobiDB-lite"/>
    </source>
</evidence>
<evidence type="ECO:0000313" key="2">
    <source>
        <dbReference type="EMBL" id="CAI2384563.1"/>
    </source>
</evidence>
<feature type="compositionally biased region" description="Basic and acidic residues" evidence="1">
    <location>
        <begin position="217"/>
        <end position="226"/>
    </location>
</feature>
<proteinExistence type="predicted"/>
<reference evidence="2" key="1">
    <citation type="submission" date="2023-07" db="EMBL/GenBank/DDBJ databases">
        <authorList>
            <consortium name="AG Swart"/>
            <person name="Singh M."/>
            <person name="Singh A."/>
            <person name="Seah K."/>
            <person name="Emmerich C."/>
        </authorList>
    </citation>
    <scope>NUCLEOTIDE SEQUENCE</scope>
    <source>
        <strain evidence="2">DP1</strain>
    </source>
</reference>
<feature type="region of interest" description="Disordered" evidence="1">
    <location>
        <begin position="797"/>
        <end position="858"/>
    </location>
</feature>
<dbReference type="AlphaFoldDB" id="A0AAD2D9M4"/>
<name>A0AAD2D9M4_EUPCR</name>
<feature type="region of interest" description="Disordered" evidence="1">
    <location>
        <begin position="143"/>
        <end position="271"/>
    </location>
</feature>
<feature type="region of interest" description="Disordered" evidence="1">
    <location>
        <begin position="604"/>
        <end position="625"/>
    </location>
</feature>
<organism evidence="2 3">
    <name type="scientific">Euplotes crassus</name>
    <dbReference type="NCBI Taxonomy" id="5936"/>
    <lineage>
        <taxon>Eukaryota</taxon>
        <taxon>Sar</taxon>
        <taxon>Alveolata</taxon>
        <taxon>Ciliophora</taxon>
        <taxon>Intramacronucleata</taxon>
        <taxon>Spirotrichea</taxon>
        <taxon>Hypotrichia</taxon>
        <taxon>Euplotida</taxon>
        <taxon>Euplotidae</taxon>
        <taxon>Moneuplotes</taxon>
    </lineage>
</organism>
<comment type="caution">
    <text evidence="2">The sequence shown here is derived from an EMBL/GenBank/DDBJ whole genome shotgun (WGS) entry which is preliminary data.</text>
</comment>
<protein>
    <submittedName>
        <fullName evidence="2">Uncharacterized protein</fullName>
    </submittedName>
</protein>
<feature type="compositionally biased region" description="Polar residues" evidence="1">
    <location>
        <begin position="227"/>
        <end position="246"/>
    </location>
</feature>
<feature type="region of interest" description="Disordered" evidence="1">
    <location>
        <begin position="727"/>
        <end position="753"/>
    </location>
</feature>
<feature type="compositionally biased region" description="Polar residues" evidence="1">
    <location>
        <begin position="820"/>
        <end position="830"/>
    </location>
</feature>